<dbReference type="InterPro" id="IPR012547">
    <property type="entry name" value="PDDEXK_9"/>
</dbReference>
<dbReference type="Proteomes" id="UP000002799">
    <property type="component" value="Chromosome"/>
</dbReference>
<feature type="domain" description="AAA-ATPase-like" evidence="1">
    <location>
        <begin position="5"/>
        <end position="226"/>
    </location>
</feature>
<accession>A0A140PT96</accession>
<gene>
    <name evidence="2" type="ORF">FSDG_01544</name>
</gene>
<reference evidence="2 3" key="1">
    <citation type="submission" date="2013-11" db="EMBL/GenBank/DDBJ databases">
        <title>The Genome Sequence of Fusobacterium sp. 7_1.</title>
        <authorList>
            <consortium name="The Broad Institute Genome Sequencing Platform"/>
            <person name="Earl A."/>
            <person name="Ward D."/>
            <person name="Feldgarden M."/>
            <person name="Gevers D."/>
            <person name="Strauss J."/>
            <person name="Ambrose C.E."/>
            <person name="Allen-Vercoe E."/>
            <person name="Walker B."/>
            <person name="Young S.K."/>
            <person name="Zeng Q."/>
            <person name="Gargeya S."/>
            <person name="Fitzgerald M."/>
            <person name="Haas B."/>
            <person name="Abouelleil A."/>
            <person name="Alvarado L."/>
            <person name="Arachchi H.M."/>
            <person name="Berlin A.M."/>
            <person name="Chapman S.B."/>
            <person name="Goldberg J."/>
            <person name="Griggs A."/>
            <person name="Gujja S."/>
            <person name="Hansen M."/>
            <person name="Howarth C."/>
            <person name="Imamovic A."/>
            <person name="Larimer J."/>
            <person name="McCowen C."/>
            <person name="Montmayeur A."/>
            <person name="Murphy C."/>
            <person name="Neiman D."/>
            <person name="Pearson M."/>
            <person name="Priest M."/>
            <person name="Roberts A."/>
            <person name="Saif S."/>
            <person name="Shea T."/>
            <person name="Sisk P."/>
            <person name="Sykes S."/>
            <person name="Wortman J."/>
            <person name="Nusbaum C."/>
            <person name="Birren B."/>
        </authorList>
    </citation>
    <scope>NUCLEOTIDE SEQUENCE [LARGE SCALE GENOMIC DNA]</scope>
    <source>
        <strain evidence="2 3">7_1</strain>
    </source>
</reference>
<sequence>MKKIPIGVDDFKKLIENNALYIDKTKFIIELLDDAAEVKLFTRPRRFGKTLNMSTLKYFFDIKNANENRRLFNGLDIEKSVYISEQGKYPVIFISMKGIKTKDWEHCLYDLKGLIGDLYNEFEYIREVLNESELNTFNKIWLKEDIAEYKNALKILTTYLYKYYKKEVILLIDEYDTPLITSYKYGYYDEALPFFKVFYGEALKTNPYLKMGIMTGIIRVIKAGIFSDLNNLSVYSILNDFYSNFFGFTQNEVENTLKDFNIENEIPEIKSWYDGYKFGNSNVYNPWSILKFLQLKKLIPYWIDTSDNFLINQILKNVNSDTMETLQKLFSGESVEENINGNSDLSVLLGDEEVWELLLFSGYLTIDEKIGEDYENVYTLRLPNREVKEFFKQKFIDINFGESLFRNTMESLKKNKIEDFEKYLQNILLKSTSYNDTKNEDFYHGLILGMTLFLDRDYYINSNKESGLGRYDVIIEPKNKNNRGFILEFKVVKDEENLDKVSKNAIKQLIDEKYDTQLKERGIKDITLVGIAFLKKLLKVSYKY</sequence>
<protein>
    <recommendedName>
        <fullName evidence="1">AAA-ATPase-like domain-containing protein</fullName>
    </recommendedName>
</protein>
<dbReference type="RefSeq" id="WP_008701824.1">
    <property type="nucleotide sequence ID" value="NZ_AKBT01000001.1"/>
</dbReference>
<name>A0A140PT96_9FUSO</name>
<dbReference type="PANTHER" id="PTHR34825">
    <property type="entry name" value="CONSERVED PROTEIN, WITH A WEAK D-GALACTARATE DEHYDRATASE/ALTRONATE HYDROLASE DOMAIN"/>
    <property type="match status" value="1"/>
</dbReference>
<dbReference type="eggNOG" id="COG4637">
    <property type="taxonomic scope" value="Bacteria"/>
</dbReference>
<dbReference type="PANTHER" id="PTHR34825:SF1">
    <property type="entry name" value="AAA-ATPASE-LIKE DOMAIN-CONTAINING PROTEIN"/>
    <property type="match status" value="1"/>
</dbReference>
<organism evidence="2">
    <name type="scientific">Fusobacterium animalis 7_1</name>
    <dbReference type="NCBI Taxonomy" id="457405"/>
    <lineage>
        <taxon>Bacteria</taxon>
        <taxon>Fusobacteriati</taxon>
        <taxon>Fusobacteriota</taxon>
        <taxon>Fusobacteriia</taxon>
        <taxon>Fusobacteriales</taxon>
        <taxon>Fusobacteriaceae</taxon>
        <taxon>Fusobacterium</taxon>
    </lineage>
</organism>
<evidence type="ECO:0000313" key="3">
    <source>
        <dbReference type="Proteomes" id="UP000002799"/>
    </source>
</evidence>
<evidence type="ECO:0000313" key="2">
    <source>
        <dbReference type="EMBL" id="EEO42985.1"/>
    </source>
</evidence>
<dbReference type="AlphaFoldDB" id="A0A140PT96"/>
<dbReference type="EMBL" id="CP007062">
    <property type="protein sequence ID" value="EEO42985.1"/>
    <property type="molecule type" value="Genomic_DNA"/>
</dbReference>
<dbReference type="Pfam" id="PF09820">
    <property type="entry name" value="AAA-ATPase_like"/>
    <property type="match status" value="1"/>
</dbReference>
<dbReference type="InterPro" id="IPR018631">
    <property type="entry name" value="AAA-ATPase-like_dom"/>
</dbReference>
<dbReference type="HOGENOM" id="CLU_021114_1_2_0"/>
<dbReference type="Pfam" id="PF08011">
    <property type="entry name" value="PDDEXK_9"/>
    <property type="match status" value="1"/>
</dbReference>
<dbReference type="KEGG" id="fne:FSDG_01544"/>
<evidence type="ECO:0000259" key="1">
    <source>
        <dbReference type="Pfam" id="PF09820"/>
    </source>
</evidence>
<proteinExistence type="predicted"/>